<protein>
    <submittedName>
        <fullName evidence="1">Uncharacterized protein</fullName>
    </submittedName>
</protein>
<keyword evidence="2" id="KW-1185">Reference proteome</keyword>
<accession>A0ACB8DNL3</accession>
<gene>
    <name evidence="1" type="ORF">HPB49_009103</name>
</gene>
<organism evidence="1 2">
    <name type="scientific">Dermacentor silvarum</name>
    <name type="common">Tick</name>
    <dbReference type="NCBI Taxonomy" id="543639"/>
    <lineage>
        <taxon>Eukaryota</taxon>
        <taxon>Metazoa</taxon>
        <taxon>Ecdysozoa</taxon>
        <taxon>Arthropoda</taxon>
        <taxon>Chelicerata</taxon>
        <taxon>Arachnida</taxon>
        <taxon>Acari</taxon>
        <taxon>Parasitiformes</taxon>
        <taxon>Ixodida</taxon>
        <taxon>Ixodoidea</taxon>
        <taxon>Ixodidae</taxon>
        <taxon>Rhipicephalinae</taxon>
        <taxon>Dermacentor</taxon>
    </lineage>
</organism>
<comment type="caution">
    <text evidence="1">The sequence shown here is derived from an EMBL/GenBank/DDBJ whole genome shotgun (WGS) entry which is preliminary data.</text>
</comment>
<sequence length="241" mass="26983">MRMKSFFLAPHTCSDSSVSAALDTNAFSDASVSTAPDMYVGSDASLGRDRTATIRSISKSRLPLKESLLSCDSIANGKGAVRIAEHLRSQRHVYMKKRHADTASYMQKLHKDLQLSNPEFKALHFKDPCHLLNNALEDGIKTSSFNVVHDFVVHFPAMLKSSRELRRKFGLVCLAVGMTIKSLKTVCLSRWFSFYEALEDILDYWRAILSFLRSDEAKGTKRKKLGSLVSSPEAVHDLLVK</sequence>
<proteinExistence type="predicted"/>
<evidence type="ECO:0000313" key="2">
    <source>
        <dbReference type="Proteomes" id="UP000821865"/>
    </source>
</evidence>
<dbReference type="Proteomes" id="UP000821865">
    <property type="component" value="Chromosome 10"/>
</dbReference>
<reference evidence="1" key="1">
    <citation type="submission" date="2020-05" db="EMBL/GenBank/DDBJ databases">
        <title>Large-scale comparative analyses of tick genomes elucidate their genetic diversity and vector capacities.</title>
        <authorList>
            <person name="Jia N."/>
            <person name="Wang J."/>
            <person name="Shi W."/>
            <person name="Du L."/>
            <person name="Sun Y."/>
            <person name="Zhan W."/>
            <person name="Jiang J."/>
            <person name="Wang Q."/>
            <person name="Zhang B."/>
            <person name="Ji P."/>
            <person name="Sakyi L.B."/>
            <person name="Cui X."/>
            <person name="Yuan T."/>
            <person name="Jiang B."/>
            <person name="Yang W."/>
            <person name="Lam T.T.-Y."/>
            <person name="Chang Q."/>
            <person name="Ding S."/>
            <person name="Wang X."/>
            <person name="Zhu J."/>
            <person name="Ruan X."/>
            <person name="Zhao L."/>
            <person name="Wei J."/>
            <person name="Que T."/>
            <person name="Du C."/>
            <person name="Cheng J."/>
            <person name="Dai P."/>
            <person name="Han X."/>
            <person name="Huang E."/>
            <person name="Gao Y."/>
            <person name="Liu J."/>
            <person name="Shao H."/>
            <person name="Ye R."/>
            <person name="Li L."/>
            <person name="Wei W."/>
            <person name="Wang X."/>
            <person name="Wang C."/>
            <person name="Yang T."/>
            <person name="Huo Q."/>
            <person name="Li W."/>
            <person name="Guo W."/>
            <person name="Chen H."/>
            <person name="Zhou L."/>
            <person name="Ni X."/>
            <person name="Tian J."/>
            <person name="Zhou Y."/>
            <person name="Sheng Y."/>
            <person name="Liu T."/>
            <person name="Pan Y."/>
            <person name="Xia L."/>
            <person name="Li J."/>
            <person name="Zhao F."/>
            <person name="Cao W."/>
        </authorList>
    </citation>
    <scope>NUCLEOTIDE SEQUENCE</scope>
    <source>
        <strain evidence="1">Dsil-2018</strain>
    </source>
</reference>
<evidence type="ECO:0000313" key="1">
    <source>
        <dbReference type="EMBL" id="KAH7974057.1"/>
    </source>
</evidence>
<name>A0ACB8DNL3_DERSI</name>
<dbReference type="EMBL" id="CM023479">
    <property type="protein sequence ID" value="KAH7974057.1"/>
    <property type="molecule type" value="Genomic_DNA"/>
</dbReference>